<reference evidence="5" key="2">
    <citation type="submission" date="2022-01" db="EMBL/GenBank/DDBJ databases">
        <authorList>
            <person name="Yamashiro T."/>
            <person name="Shiraishi A."/>
            <person name="Satake H."/>
            <person name="Nakayama K."/>
        </authorList>
    </citation>
    <scope>NUCLEOTIDE SEQUENCE</scope>
</reference>
<dbReference type="Gene3D" id="4.10.60.10">
    <property type="entry name" value="Zinc finger, CCHC-type"/>
    <property type="match status" value="1"/>
</dbReference>
<dbReference type="InterPro" id="IPR012337">
    <property type="entry name" value="RNaseH-like_sf"/>
</dbReference>
<feature type="compositionally biased region" description="Acidic residues" evidence="2">
    <location>
        <begin position="1004"/>
        <end position="1019"/>
    </location>
</feature>
<comment type="caution">
    <text evidence="5">The sequence shown here is derived from an EMBL/GenBank/DDBJ whole genome shotgun (WGS) entry which is preliminary data.</text>
</comment>
<dbReference type="EMBL" id="BQNB010017186">
    <property type="protein sequence ID" value="GJT60290.1"/>
    <property type="molecule type" value="Genomic_DNA"/>
</dbReference>
<dbReference type="InterPro" id="IPR005162">
    <property type="entry name" value="Retrotrans_gag_dom"/>
</dbReference>
<feature type="compositionally biased region" description="Polar residues" evidence="2">
    <location>
        <begin position="437"/>
        <end position="449"/>
    </location>
</feature>
<keyword evidence="5" id="KW-0695">RNA-directed DNA polymerase</keyword>
<dbReference type="Gene3D" id="3.30.420.10">
    <property type="entry name" value="Ribonuclease H-like superfamily/Ribonuclease H"/>
    <property type="match status" value="1"/>
</dbReference>
<evidence type="ECO:0000256" key="1">
    <source>
        <dbReference type="PROSITE-ProRule" id="PRU00047"/>
    </source>
</evidence>
<protein>
    <submittedName>
        <fullName evidence="5">Reverse transcriptase domain-containing protein</fullName>
    </submittedName>
</protein>
<feature type="compositionally biased region" description="Basic and acidic residues" evidence="2">
    <location>
        <begin position="423"/>
        <end position="436"/>
    </location>
</feature>
<feature type="compositionally biased region" description="Basic and acidic residues" evidence="2">
    <location>
        <begin position="1037"/>
        <end position="1057"/>
    </location>
</feature>
<sequence>MRETDPLDKLARMYLKEVVTRHGIPVSIICDRDPRFASNFWRSLQNALGTNLDMSTAYHPQTDGQSERTIQTLEDMLRACAIDFGKGWVNHLPLVEFSYNNSYHASIKVAPFEALYSRKCRSPICWTEDGEAQILGPELIQEALRKSSKSNKGCKPLLHLVEEPLEIVGREVKRLKQSPIPLVKVRWNSKRGHEFTWEREDQFKKKYPHLFTKNAPSSSDDIGQFIDQPFSDLIMLYIYGWGNMLCFIIGSSNFKGTEGVVGLIRWFEKMETVFHISNCLEKYQVKYATCTLLNSALTWWNSHKRTIGADAAFSMSWRELMKLMAEVYCPRTEIQKMESELWNLTVKNNDLAAYTQRFQELTMLCTKMVPEEEDRVEKFIGGLPDNIQGNVIATEPTRLQDAVRIANNLMDQKLKGYAMKNAENKRKFDNSQKDNRGQQPPNKRQNVGGQNVARAYTAGNNERRVYNGPLPLCNKCKFHHEGPCTVRCGKCKKVGHLTRDCKVADSTTSCQRGHVVNQRVLTCFEYGRQGHYSSDYPKLKDQNHGNKTGNKNCVREARGKAYVLGVNQSFVSTTFSTLLDITPDTLDVSYVVELADGRISKTNTVLRGCTNQSWVIVCNEMIVQIPYGDEVLIVQGDKGGKGDKWKLSIISCNKTQKYIKRGCPIFLAQVMKKETEDKSEEKRPEDVPAVLGLSKETDSMEKLTRQYLKEVVSRHGVPILIISDRDNAQLTGPEIIHETNEKIIHIKKHFQAARDRQKSYADKRRKPLEFEVGDKILAKVGMLAYRLELPEQRAKIALHIRSKTTVPQKEETFQVVIDIIKNSTCFNAFTISVDVPEIFMQQFWYTIKKAPDTNSYEFLLANKNCTVNAEVFRTILDICPRVEDDGIVSRLKFVRIDKDYYEYGLPIPDVMLTDAIKCSESYQMFIKYSTNQIPPKNSRGKDKKKTASRRVVKKKVTLSADDNIITDGPDVPNESIVISATSSEGIDSEFSDDDNNDAEKDDKDGDADEEGDDYDEDVEMKDADVEGSDKDDEEITDAAKEEAEKTSEAKDDTKKTELPPSSASLSVSSGFGDQFLKLSSDSSLVSTVKDSADVDVSSLLDIPIQHETPQIKSPSVPKIPVSVIPKTTNLPPIPEIVTETPVTTSDPTPHVTPIILTVKQTTTPILTPTITIDAPTITTAIPKSNALSAV</sequence>
<feature type="compositionally biased region" description="Acidic residues" evidence="2">
    <location>
        <begin position="986"/>
        <end position="996"/>
    </location>
</feature>
<dbReference type="PANTHER" id="PTHR37984">
    <property type="entry name" value="PROTEIN CBG26694"/>
    <property type="match status" value="1"/>
</dbReference>
<evidence type="ECO:0000256" key="2">
    <source>
        <dbReference type="SAM" id="MobiDB-lite"/>
    </source>
</evidence>
<dbReference type="InterPro" id="IPR050951">
    <property type="entry name" value="Retrovirus_Pol_polyprotein"/>
</dbReference>
<dbReference type="GO" id="GO:0003964">
    <property type="term" value="F:RNA-directed DNA polymerase activity"/>
    <property type="evidence" value="ECO:0007669"/>
    <property type="project" value="UniProtKB-KW"/>
</dbReference>
<feature type="domain" description="Integrase catalytic" evidence="4">
    <location>
        <begin position="1"/>
        <end position="119"/>
    </location>
</feature>
<dbReference type="SUPFAM" id="SSF53098">
    <property type="entry name" value="Ribonuclease H-like"/>
    <property type="match status" value="1"/>
</dbReference>
<dbReference type="PANTHER" id="PTHR37984:SF5">
    <property type="entry name" value="PROTEIN NYNRIN-LIKE"/>
    <property type="match status" value="1"/>
</dbReference>
<feature type="compositionally biased region" description="Low complexity" evidence="2">
    <location>
        <begin position="1058"/>
        <end position="1068"/>
    </location>
</feature>
<keyword evidence="1" id="KW-0479">Metal-binding</keyword>
<accession>A0ABQ5FAH3</accession>
<keyword evidence="5" id="KW-0808">Transferase</keyword>
<dbReference type="InterPro" id="IPR001878">
    <property type="entry name" value="Znf_CCHC"/>
</dbReference>
<name>A0ABQ5FAH3_9ASTR</name>
<keyword evidence="5" id="KW-0548">Nucleotidyltransferase</keyword>
<evidence type="ECO:0000313" key="6">
    <source>
        <dbReference type="Proteomes" id="UP001151760"/>
    </source>
</evidence>
<evidence type="ECO:0000259" key="3">
    <source>
        <dbReference type="PROSITE" id="PS50158"/>
    </source>
</evidence>
<dbReference type="InterPro" id="IPR001584">
    <property type="entry name" value="Integrase_cat-core"/>
</dbReference>
<dbReference type="PROSITE" id="PS50994">
    <property type="entry name" value="INTEGRASE"/>
    <property type="match status" value="1"/>
</dbReference>
<feature type="region of interest" description="Disordered" evidence="2">
    <location>
        <begin position="423"/>
        <end position="451"/>
    </location>
</feature>
<keyword evidence="1" id="KW-0863">Zinc-finger</keyword>
<proteinExistence type="predicted"/>
<evidence type="ECO:0000259" key="4">
    <source>
        <dbReference type="PROSITE" id="PS50994"/>
    </source>
</evidence>
<evidence type="ECO:0000313" key="5">
    <source>
        <dbReference type="EMBL" id="GJT60290.1"/>
    </source>
</evidence>
<feature type="domain" description="CCHC-type" evidence="3">
    <location>
        <begin position="487"/>
        <end position="502"/>
    </location>
</feature>
<dbReference type="Pfam" id="PF03732">
    <property type="entry name" value="Retrotrans_gag"/>
    <property type="match status" value="1"/>
</dbReference>
<dbReference type="InterPro" id="IPR036397">
    <property type="entry name" value="RNaseH_sf"/>
</dbReference>
<organism evidence="5 6">
    <name type="scientific">Tanacetum coccineum</name>
    <dbReference type="NCBI Taxonomy" id="301880"/>
    <lineage>
        <taxon>Eukaryota</taxon>
        <taxon>Viridiplantae</taxon>
        <taxon>Streptophyta</taxon>
        <taxon>Embryophyta</taxon>
        <taxon>Tracheophyta</taxon>
        <taxon>Spermatophyta</taxon>
        <taxon>Magnoliopsida</taxon>
        <taxon>eudicotyledons</taxon>
        <taxon>Gunneridae</taxon>
        <taxon>Pentapetalae</taxon>
        <taxon>asterids</taxon>
        <taxon>campanulids</taxon>
        <taxon>Asterales</taxon>
        <taxon>Asteraceae</taxon>
        <taxon>Asteroideae</taxon>
        <taxon>Anthemideae</taxon>
        <taxon>Anthemidinae</taxon>
        <taxon>Tanacetum</taxon>
    </lineage>
</organism>
<feature type="region of interest" description="Disordered" evidence="2">
    <location>
        <begin position="980"/>
        <end position="1068"/>
    </location>
</feature>
<keyword evidence="6" id="KW-1185">Reference proteome</keyword>
<reference evidence="5" key="1">
    <citation type="journal article" date="2022" name="Int. J. Mol. Sci.">
        <title>Draft Genome of Tanacetum Coccineum: Genomic Comparison of Closely Related Tanacetum-Family Plants.</title>
        <authorList>
            <person name="Yamashiro T."/>
            <person name="Shiraishi A."/>
            <person name="Nakayama K."/>
            <person name="Satake H."/>
        </authorList>
    </citation>
    <scope>NUCLEOTIDE SEQUENCE</scope>
</reference>
<dbReference type="Proteomes" id="UP001151760">
    <property type="component" value="Unassembled WGS sequence"/>
</dbReference>
<dbReference type="PROSITE" id="PS50158">
    <property type="entry name" value="ZF_CCHC"/>
    <property type="match status" value="1"/>
</dbReference>
<keyword evidence="1" id="KW-0862">Zinc</keyword>
<gene>
    <name evidence="5" type="ORF">Tco_1003823</name>
</gene>